<dbReference type="EMBL" id="CM041532">
    <property type="protein sequence ID" value="KAI3376239.1"/>
    <property type="molecule type" value="Genomic_DNA"/>
</dbReference>
<organism evidence="1 2">
    <name type="scientific">Scortum barcoo</name>
    <name type="common">barcoo grunter</name>
    <dbReference type="NCBI Taxonomy" id="214431"/>
    <lineage>
        <taxon>Eukaryota</taxon>
        <taxon>Metazoa</taxon>
        <taxon>Chordata</taxon>
        <taxon>Craniata</taxon>
        <taxon>Vertebrata</taxon>
        <taxon>Euteleostomi</taxon>
        <taxon>Actinopterygii</taxon>
        <taxon>Neopterygii</taxon>
        <taxon>Teleostei</taxon>
        <taxon>Neoteleostei</taxon>
        <taxon>Acanthomorphata</taxon>
        <taxon>Eupercaria</taxon>
        <taxon>Centrarchiformes</taxon>
        <taxon>Terapontoidei</taxon>
        <taxon>Terapontidae</taxon>
        <taxon>Scortum</taxon>
    </lineage>
</organism>
<comment type="caution">
    <text evidence="1">The sequence shown here is derived from an EMBL/GenBank/DDBJ whole genome shotgun (WGS) entry which is preliminary data.</text>
</comment>
<reference evidence="1" key="1">
    <citation type="submission" date="2022-04" db="EMBL/GenBank/DDBJ databases">
        <title>Jade perch genome.</title>
        <authorList>
            <person name="Chao B."/>
        </authorList>
    </citation>
    <scope>NUCLEOTIDE SEQUENCE</scope>
    <source>
        <strain evidence="1">CB-2022</strain>
    </source>
</reference>
<gene>
    <name evidence="1" type="ORF">L3Q82_016749</name>
</gene>
<evidence type="ECO:0000313" key="1">
    <source>
        <dbReference type="EMBL" id="KAI3376239.1"/>
    </source>
</evidence>
<dbReference type="Proteomes" id="UP000831701">
    <property type="component" value="Chromosome 2"/>
</dbReference>
<proteinExistence type="predicted"/>
<keyword evidence="2" id="KW-1185">Reference proteome</keyword>
<protein>
    <submittedName>
        <fullName evidence="1">Uncharacterized protein</fullName>
    </submittedName>
</protein>
<sequence>MCNFLQEFGAMKEKLGTLEARLKDNENQILELKKPEKSTVIFSAATGGNGAIGPFSTDTTLIYKTVITNIGNAYSPSTGIFAAPVPGVYYFTFFYHAGGGHPYYRATSDACLSREDSGNTFQSTVIMTMVAILFYLESTKVIFSAISGGGDKAFGPFKTDVTLIYRNIVTNIGNAYSSSTDILRIVPSTAKSNVLFFAERTKVIFSAATGGGNGNIGPFNTDTTLIYRTVKTNIGYAYSQFTGIFIAPVKGVYYFSIFYHAGHQHGALLNLYKNNQKILMTHDQPSDSDRSDNGGNAVFLQLQRGDQVYVRLAARTYVWGTDYHTTFSGFLVTQM</sequence>
<evidence type="ECO:0000313" key="2">
    <source>
        <dbReference type="Proteomes" id="UP000831701"/>
    </source>
</evidence>
<name>A0ACB8X908_9TELE</name>
<accession>A0ACB8X908</accession>